<sequence length="106" mass="11585">MLDICLVEHEFKGKVSLEEELLIVAGLHPAPDRYEGIMMNRAAVRKFILEDVPAIPPSSSARSVSSTPSDLPSSSIPREFDSCPSPVVHSSLSSGHARHRSVYDSR</sequence>
<evidence type="ECO:0000256" key="1">
    <source>
        <dbReference type="SAM" id="MobiDB-lite"/>
    </source>
</evidence>
<evidence type="ECO:0000313" key="3">
    <source>
        <dbReference type="Proteomes" id="UP001293254"/>
    </source>
</evidence>
<dbReference type="Proteomes" id="UP001293254">
    <property type="component" value="Unassembled WGS sequence"/>
</dbReference>
<accession>A0AAE1Y4V6</accession>
<dbReference type="AlphaFoldDB" id="A0AAE1Y4V6"/>
<evidence type="ECO:0000313" key="2">
    <source>
        <dbReference type="EMBL" id="KAK4423359.1"/>
    </source>
</evidence>
<gene>
    <name evidence="2" type="ORF">Salat_1918700</name>
</gene>
<reference evidence="2" key="2">
    <citation type="journal article" date="2024" name="Plant">
        <title>Genomic evolution and insights into agronomic trait innovations of Sesamum species.</title>
        <authorList>
            <person name="Miao H."/>
            <person name="Wang L."/>
            <person name="Qu L."/>
            <person name="Liu H."/>
            <person name="Sun Y."/>
            <person name="Le M."/>
            <person name="Wang Q."/>
            <person name="Wei S."/>
            <person name="Zheng Y."/>
            <person name="Lin W."/>
            <person name="Duan Y."/>
            <person name="Cao H."/>
            <person name="Xiong S."/>
            <person name="Wang X."/>
            <person name="Wei L."/>
            <person name="Li C."/>
            <person name="Ma Q."/>
            <person name="Ju M."/>
            <person name="Zhao R."/>
            <person name="Li G."/>
            <person name="Mu C."/>
            <person name="Tian Q."/>
            <person name="Mei H."/>
            <person name="Zhang T."/>
            <person name="Gao T."/>
            <person name="Zhang H."/>
        </authorList>
    </citation>
    <scope>NUCLEOTIDE SEQUENCE</scope>
    <source>
        <strain evidence="2">3651</strain>
    </source>
</reference>
<organism evidence="2 3">
    <name type="scientific">Sesamum alatum</name>
    <dbReference type="NCBI Taxonomy" id="300844"/>
    <lineage>
        <taxon>Eukaryota</taxon>
        <taxon>Viridiplantae</taxon>
        <taxon>Streptophyta</taxon>
        <taxon>Embryophyta</taxon>
        <taxon>Tracheophyta</taxon>
        <taxon>Spermatophyta</taxon>
        <taxon>Magnoliopsida</taxon>
        <taxon>eudicotyledons</taxon>
        <taxon>Gunneridae</taxon>
        <taxon>Pentapetalae</taxon>
        <taxon>asterids</taxon>
        <taxon>lamiids</taxon>
        <taxon>Lamiales</taxon>
        <taxon>Pedaliaceae</taxon>
        <taxon>Sesamum</taxon>
    </lineage>
</organism>
<dbReference type="EMBL" id="JACGWO010000007">
    <property type="protein sequence ID" value="KAK4423359.1"/>
    <property type="molecule type" value="Genomic_DNA"/>
</dbReference>
<name>A0AAE1Y4V6_9LAMI</name>
<feature type="compositionally biased region" description="Low complexity" evidence="1">
    <location>
        <begin position="57"/>
        <end position="77"/>
    </location>
</feature>
<comment type="caution">
    <text evidence="2">The sequence shown here is derived from an EMBL/GenBank/DDBJ whole genome shotgun (WGS) entry which is preliminary data.</text>
</comment>
<protein>
    <submittedName>
        <fullName evidence="2">Uncharacterized protein</fullName>
    </submittedName>
</protein>
<reference evidence="2" key="1">
    <citation type="submission" date="2020-06" db="EMBL/GenBank/DDBJ databases">
        <authorList>
            <person name="Li T."/>
            <person name="Hu X."/>
            <person name="Zhang T."/>
            <person name="Song X."/>
            <person name="Zhang H."/>
            <person name="Dai N."/>
            <person name="Sheng W."/>
            <person name="Hou X."/>
            <person name="Wei L."/>
        </authorList>
    </citation>
    <scope>NUCLEOTIDE SEQUENCE</scope>
    <source>
        <strain evidence="2">3651</strain>
        <tissue evidence="2">Leaf</tissue>
    </source>
</reference>
<keyword evidence="3" id="KW-1185">Reference proteome</keyword>
<proteinExistence type="predicted"/>
<feature type="region of interest" description="Disordered" evidence="1">
    <location>
        <begin position="56"/>
        <end position="106"/>
    </location>
</feature>